<organism evidence="1 2">
    <name type="scientific">Kipferlia bialata</name>
    <dbReference type="NCBI Taxonomy" id="797122"/>
    <lineage>
        <taxon>Eukaryota</taxon>
        <taxon>Metamonada</taxon>
        <taxon>Carpediemonas-like organisms</taxon>
        <taxon>Kipferlia</taxon>
    </lineage>
</organism>
<comment type="caution">
    <text evidence="1">The sequence shown here is derived from an EMBL/GenBank/DDBJ whole genome shotgun (WGS) entry which is preliminary data.</text>
</comment>
<reference evidence="1 2" key="1">
    <citation type="journal article" date="2018" name="PLoS ONE">
        <title>The draft genome of Kipferlia bialata reveals reductive genome evolution in fornicate parasites.</title>
        <authorList>
            <person name="Tanifuji G."/>
            <person name="Takabayashi S."/>
            <person name="Kume K."/>
            <person name="Takagi M."/>
            <person name="Nakayama T."/>
            <person name="Kamikawa R."/>
            <person name="Inagaki Y."/>
            <person name="Hashimoto T."/>
        </authorList>
    </citation>
    <scope>NUCLEOTIDE SEQUENCE [LARGE SCALE GENOMIC DNA]</scope>
    <source>
        <strain evidence="1">NY0173</strain>
    </source>
</reference>
<dbReference type="Gene3D" id="2.120.10.80">
    <property type="entry name" value="Kelch-type beta propeller"/>
    <property type="match status" value="1"/>
</dbReference>
<dbReference type="Pfam" id="PF01344">
    <property type="entry name" value="Kelch_1"/>
    <property type="match status" value="1"/>
</dbReference>
<accession>A0A9K3D9X6</accession>
<evidence type="ECO:0000313" key="1">
    <source>
        <dbReference type="EMBL" id="GIQ91644.1"/>
    </source>
</evidence>
<feature type="non-terminal residue" evidence="1">
    <location>
        <position position="132"/>
    </location>
</feature>
<sequence>SGAFAAAVEWDVPNSGVETCMAVFGGRVGSSVIADTFMFVPSTETFYSVPYTTDTVVPPPSAKGCAVGGDTSMYIYGGYAGYQDNLPQAQSNVYRFNTVSLTWSLVHTAAAEDQPLQNMGCYMDADSTSIYS</sequence>
<gene>
    <name evidence="1" type="ORF">KIPB_014988</name>
</gene>
<dbReference type="EMBL" id="BDIP01008072">
    <property type="protein sequence ID" value="GIQ91644.1"/>
    <property type="molecule type" value="Genomic_DNA"/>
</dbReference>
<dbReference type="SUPFAM" id="SSF117281">
    <property type="entry name" value="Kelch motif"/>
    <property type="match status" value="1"/>
</dbReference>
<protein>
    <submittedName>
        <fullName evidence="1">Uncharacterized protein</fullName>
    </submittedName>
</protein>
<evidence type="ECO:0000313" key="2">
    <source>
        <dbReference type="Proteomes" id="UP000265618"/>
    </source>
</evidence>
<dbReference type="InterPro" id="IPR006652">
    <property type="entry name" value="Kelch_1"/>
</dbReference>
<dbReference type="InterPro" id="IPR015915">
    <property type="entry name" value="Kelch-typ_b-propeller"/>
</dbReference>
<proteinExistence type="predicted"/>
<feature type="non-terminal residue" evidence="1">
    <location>
        <position position="1"/>
    </location>
</feature>
<name>A0A9K3D9X6_9EUKA</name>
<dbReference type="Proteomes" id="UP000265618">
    <property type="component" value="Unassembled WGS sequence"/>
</dbReference>
<keyword evidence="2" id="KW-1185">Reference proteome</keyword>
<dbReference type="AlphaFoldDB" id="A0A9K3D9X6"/>